<reference evidence="3 4" key="1">
    <citation type="submission" date="2017-02" db="EMBL/GenBank/DDBJ databases">
        <authorList>
            <person name="Peterson S.W."/>
        </authorList>
    </citation>
    <scope>NUCLEOTIDE SEQUENCE [LARGE SCALE GENOMIC DNA]</scope>
    <source>
        <strain evidence="3 4">DSM 24412</strain>
    </source>
</reference>
<dbReference type="InterPro" id="IPR036680">
    <property type="entry name" value="SPOR-like_sf"/>
</dbReference>
<dbReference type="Pfam" id="PF05036">
    <property type="entry name" value="SPOR"/>
    <property type="match status" value="1"/>
</dbReference>
<keyword evidence="1" id="KW-0732">Signal</keyword>
<evidence type="ECO:0000259" key="2">
    <source>
        <dbReference type="Pfam" id="PF05036"/>
    </source>
</evidence>
<dbReference type="Gene3D" id="3.30.70.1070">
    <property type="entry name" value="Sporulation related repeat"/>
    <property type="match status" value="1"/>
</dbReference>
<feature type="signal peptide" evidence="1">
    <location>
        <begin position="1"/>
        <end position="18"/>
    </location>
</feature>
<dbReference type="Proteomes" id="UP000191055">
    <property type="component" value="Unassembled WGS sequence"/>
</dbReference>
<dbReference type="STRING" id="889453.SAMN03080601_02649"/>
<accession>A0A1T5HQU8</accession>
<sequence>MKVLLIAIISLLCHLAFGQEGRSTVGDSPFARVESRRMGEGRIVIRQSPAVEQMMGHYIRNNRNMPGVEGYRIQLYSGTGAQARQEAQEVRTKLLSQFPDERVLVEYNAPFWRVRVGSFRHKHEALPLLKKVRDIFPNSYVVREPAIRLDDFNRN</sequence>
<keyword evidence="4" id="KW-1185">Reference proteome</keyword>
<evidence type="ECO:0000256" key="1">
    <source>
        <dbReference type="SAM" id="SignalP"/>
    </source>
</evidence>
<dbReference type="AlphaFoldDB" id="A0A1T5HQU8"/>
<evidence type="ECO:0000313" key="4">
    <source>
        <dbReference type="Proteomes" id="UP000191055"/>
    </source>
</evidence>
<dbReference type="SUPFAM" id="SSF110997">
    <property type="entry name" value="Sporulation related repeat"/>
    <property type="match status" value="1"/>
</dbReference>
<organism evidence="3 4">
    <name type="scientific">Alkalitalea saponilacus</name>
    <dbReference type="NCBI Taxonomy" id="889453"/>
    <lineage>
        <taxon>Bacteria</taxon>
        <taxon>Pseudomonadati</taxon>
        <taxon>Bacteroidota</taxon>
        <taxon>Bacteroidia</taxon>
        <taxon>Marinilabiliales</taxon>
        <taxon>Marinilabiliaceae</taxon>
        <taxon>Alkalitalea</taxon>
    </lineage>
</organism>
<feature type="domain" description="SPOR" evidence="2">
    <location>
        <begin position="69"/>
        <end position="143"/>
    </location>
</feature>
<feature type="chain" id="PRO_5010573464" evidence="1">
    <location>
        <begin position="19"/>
        <end position="155"/>
    </location>
</feature>
<evidence type="ECO:0000313" key="3">
    <source>
        <dbReference type="EMBL" id="SKC23049.1"/>
    </source>
</evidence>
<protein>
    <submittedName>
        <fullName evidence="3">Sporulation related domain-containing protein</fullName>
    </submittedName>
</protein>
<dbReference type="EMBL" id="FUYV01000016">
    <property type="protein sequence ID" value="SKC23049.1"/>
    <property type="molecule type" value="Genomic_DNA"/>
</dbReference>
<dbReference type="InterPro" id="IPR007730">
    <property type="entry name" value="SPOR-like_dom"/>
</dbReference>
<gene>
    <name evidence="3" type="ORF">SAMN03080601_02649</name>
</gene>
<proteinExistence type="predicted"/>
<name>A0A1T5HQU8_9BACT</name>
<dbReference type="GO" id="GO:0042834">
    <property type="term" value="F:peptidoglycan binding"/>
    <property type="evidence" value="ECO:0007669"/>
    <property type="project" value="InterPro"/>
</dbReference>